<dbReference type="KEGG" id="pay:PAU_04217"/>
<protein>
    <submittedName>
        <fullName evidence="2">Transposase</fullName>
    </submittedName>
</protein>
<dbReference type="EMBL" id="FM162591">
    <property type="protein sequence ID" value="CAQ86305.1"/>
    <property type="molecule type" value="Genomic_DNA"/>
</dbReference>
<accession>C7BR97</accession>
<dbReference type="NCBIfam" id="NF033520">
    <property type="entry name" value="transpos_IS982"/>
    <property type="match status" value="1"/>
</dbReference>
<dbReference type="Proteomes" id="UP000002747">
    <property type="component" value="Chromosome"/>
</dbReference>
<evidence type="ECO:0000259" key="1">
    <source>
        <dbReference type="Pfam" id="PF13612"/>
    </source>
</evidence>
<dbReference type="InterPro" id="IPR025668">
    <property type="entry name" value="Tnp_DDE_dom"/>
</dbReference>
<evidence type="ECO:0000313" key="3">
    <source>
        <dbReference type="Proteomes" id="UP000002747"/>
    </source>
</evidence>
<evidence type="ECO:0000313" key="2">
    <source>
        <dbReference type="EMBL" id="CAQ86305.1"/>
    </source>
</evidence>
<dbReference type="eggNOG" id="COG3039">
    <property type="taxonomic scope" value="Bacteria"/>
</dbReference>
<name>C7BR97_PHOAA</name>
<gene>
    <name evidence="2" type="ordered locus">PAU_04217</name>
</gene>
<sequence>MPVPRSKFPTKKKVILSGTGMDKLVELFCDVDDFCRVFIPLWEQQYIEEGHRQRKRHGRMSASEIMTIVIAFHMSHYRDFKNFYFGLVRRYHQQDFPTLLSYTRFLGVVSSVLGPLCSYLTQVKGKPTGLAFVDSTSIRVCHNIRIPRHKVFDGIAKRGKGSMGWFFGFKLHLIVNHQGEIVSAKLTPGNVDDREPVRELATGLTGTLYGDKGYISQTLFDDLNATGVTLITDTRSNMKAKALSVWDKVMLSKRFIIETIHDQLKNISQIEHSRHRSLQGFMLNVLGGLIAYCFKENKPSLNISHSEMDILVTA</sequence>
<feature type="domain" description="Transposase DDE" evidence="1">
    <location>
        <begin position="124"/>
        <end position="277"/>
    </location>
</feature>
<organism evidence="2 3">
    <name type="scientific">Photorhabdus asymbiotica subsp. asymbiotica (strain ATCC 43949 / 3105-77)</name>
    <name type="common">Xenorhabdus luminescens (strain 2)</name>
    <dbReference type="NCBI Taxonomy" id="553480"/>
    <lineage>
        <taxon>Bacteria</taxon>
        <taxon>Pseudomonadati</taxon>
        <taxon>Pseudomonadota</taxon>
        <taxon>Gammaproteobacteria</taxon>
        <taxon>Enterobacterales</taxon>
        <taxon>Morganellaceae</taxon>
        <taxon>Photorhabdus</taxon>
    </lineage>
</organism>
<proteinExistence type="predicted"/>
<dbReference type="AlphaFoldDB" id="C7BR97"/>
<dbReference type="Pfam" id="PF13612">
    <property type="entry name" value="DDE_Tnp_1_3"/>
    <property type="match status" value="1"/>
</dbReference>
<reference evidence="2 3" key="1">
    <citation type="journal article" date="2009" name="BMC Genomics">
        <title>Comparative genomics of the emerging human pathogen Photorhabdus asymbiotica with the insect pathogen Photorhabdus luminescens.</title>
        <authorList>
            <person name="Wilkinson P."/>
            <person name="Waterfield N.R."/>
            <person name="Crossman L."/>
            <person name="Corton C."/>
            <person name="Sanchez-Contreras M."/>
            <person name="Vlisidou I."/>
            <person name="Barron A."/>
            <person name="Bignell A."/>
            <person name="Clark L."/>
            <person name="Ormond D."/>
            <person name="Mayho M."/>
            <person name="Bason N."/>
            <person name="Smith F."/>
            <person name="Simmonds M."/>
            <person name="Churcher C."/>
            <person name="Harris D."/>
            <person name="Thompson N.R."/>
            <person name="Quail M."/>
            <person name="Parkhill J."/>
            <person name="ffrench-Constant R.H."/>
        </authorList>
    </citation>
    <scope>NUCLEOTIDE SEQUENCE [LARGE SCALE GENOMIC DNA]</scope>
    <source>
        <strain evidence="3">ATCC 43949 / 3105-77</strain>
    </source>
</reference>